<evidence type="ECO:0000313" key="1">
    <source>
        <dbReference type="EMBL" id="AGG87994.1"/>
    </source>
</evidence>
<accession>M4NBL5</accession>
<dbReference type="KEGG" id="rhd:R2APBS1_0830"/>
<organism evidence="1 2">
    <name type="scientific">Rhodanobacter denitrificans</name>
    <dbReference type="NCBI Taxonomy" id="666685"/>
    <lineage>
        <taxon>Bacteria</taxon>
        <taxon>Pseudomonadati</taxon>
        <taxon>Pseudomonadota</taxon>
        <taxon>Gammaproteobacteria</taxon>
        <taxon>Lysobacterales</taxon>
        <taxon>Rhodanobacteraceae</taxon>
        <taxon>Rhodanobacter</taxon>
    </lineage>
</organism>
<dbReference type="Proteomes" id="UP000011859">
    <property type="component" value="Chromosome"/>
</dbReference>
<dbReference type="AlphaFoldDB" id="M4NBL5"/>
<dbReference type="HOGENOM" id="CLU_1658076_0_0_6"/>
<dbReference type="STRING" id="666685.R2APBS1_0830"/>
<keyword evidence="2" id="KW-1185">Reference proteome</keyword>
<dbReference type="EMBL" id="CP003470">
    <property type="protein sequence ID" value="AGG87994.1"/>
    <property type="molecule type" value="Genomic_DNA"/>
</dbReference>
<sequence length="166" mass="16760" precursor="true">MNAAACQHAEAGHRARVLRALGVTPWQRRTTPAAIAAAAPESVASAALDAVAGTRCVVVLPQGCSARELDLLGRALSACGAALARAARVTVSGGQLAAGVPEARAYLVLGEAQAHALGRALPAAVMHQAQIVLADEPALLLASAGAKRRLWNALRSVRRALAAASG</sequence>
<dbReference type="OrthoDB" id="5956998at2"/>
<proteinExistence type="predicted"/>
<dbReference type="eggNOG" id="ENOG5031TER">
    <property type="taxonomic scope" value="Bacteria"/>
</dbReference>
<dbReference type="RefSeq" id="WP_015446983.1">
    <property type="nucleotide sequence ID" value="NC_020541.1"/>
</dbReference>
<protein>
    <submittedName>
        <fullName evidence="1">Uncharacterized protein</fullName>
    </submittedName>
</protein>
<gene>
    <name evidence="1" type="ORF">R2APBS1_0830</name>
</gene>
<evidence type="ECO:0000313" key="2">
    <source>
        <dbReference type="Proteomes" id="UP000011859"/>
    </source>
</evidence>
<name>M4NBL5_9GAMM</name>
<reference evidence="1 2" key="1">
    <citation type="submission" date="2012-04" db="EMBL/GenBank/DDBJ databases">
        <title>Complete genome of Rhodanobacter sp. 2APBS1.</title>
        <authorList>
            <consortium name="US DOE Joint Genome Institute"/>
            <person name="Huntemann M."/>
            <person name="Wei C.-L."/>
            <person name="Han J."/>
            <person name="Detter J.C."/>
            <person name="Han C."/>
            <person name="Tapia R."/>
            <person name="Munk A.C.C."/>
            <person name="Chen A."/>
            <person name="Krypides N."/>
            <person name="Mavromatis K."/>
            <person name="Markowitz V."/>
            <person name="Szeto E."/>
            <person name="Ivanova N."/>
            <person name="Mikhailova N."/>
            <person name="Ovchinnikova G."/>
            <person name="Pagani I."/>
            <person name="Pati A."/>
            <person name="Goodwin L."/>
            <person name="Peters L."/>
            <person name="Pitluck S."/>
            <person name="Woyke T."/>
            <person name="Prakash O."/>
            <person name="Elkins J."/>
            <person name="Brown S."/>
            <person name="Palumbo A."/>
            <person name="Hemme C."/>
            <person name="Zhou J."/>
            <person name="Watson D."/>
            <person name="Jardine P."/>
            <person name="Kostka J."/>
            <person name="Green S."/>
        </authorList>
    </citation>
    <scope>NUCLEOTIDE SEQUENCE [LARGE SCALE GENOMIC DNA]</scope>
    <source>
        <strain evidence="1 2">2APBS1</strain>
    </source>
</reference>